<dbReference type="GO" id="GO:0003677">
    <property type="term" value="F:DNA binding"/>
    <property type="evidence" value="ECO:0007669"/>
    <property type="project" value="UniProtKB-KW"/>
</dbReference>
<gene>
    <name evidence="5" type="ORF">GCM10011398_33120</name>
</gene>
<dbReference type="InterPro" id="IPR011711">
    <property type="entry name" value="GntR_C"/>
</dbReference>
<dbReference type="PANTHER" id="PTHR43537:SF5">
    <property type="entry name" value="UXU OPERON TRANSCRIPTIONAL REGULATOR"/>
    <property type="match status" value="1"/>
</dbReference>
<evidence type="ECO:0000256" key="2">
    <source>
        <dbReference type="ARBA" id="ARBA00023125"/>
    </source>
</evidence>
<comment type="caution">
    <text evidence="5">The sequence shown here is derived from an EMBL/GenBank/DDBJ whole genome shotgun (WGS) entry which is preliminary data.</text>
</comment>
<keyword evidence="6" id="KW-1185">Reference proteome</keyword>
<reference evidence="5" key="2">
    <citation type="submission" date="2020-09" db="EMBL/GenBank/DDBJ databases">
        <authorList>
            <person name="Sun Q."/>
            <person name="Zhou Y."/>
        </authorList>
    </citation>
    <scope>NUCLEOTIDE SEQUENCE</scope>
    <source>
        <strain evidence="5">CGMCC 1.12754</strain>
    </source>
</reference>
<dbReference type="Gene3D" id="1.20.120.530">
    <property type="entry name" value="GntR ligand-binding domain-like"/>
    <property type="match status" value="1"/>
</dbReference>
<accession>A0A917HPD6</accession>
<dbReference type="EMBL" id="BMFR01000018">
    <property type="protein sequence ID" value="GGG84781.1"/>
    <property type="molecule type" value="Genomic_DNA"/>
</dbReference>
<dbReference type="CDD" id="cd07377">
    <property type="entry name" value="WHTH_GntR"/>
    <property type="match status" value="1"/>
</dbReference>
<dbReference type="Pfam" id="PF07729">
    <property type="entry name" value="FCD"/>
    <property type="match status" value="1"/>
</dbReference>
<feature type="domain" description="HTH gntR-type" evidence="4">
    <location>
        <begin position="10"/>
        <end position="77"/>
    </location>
</feature>
<dbReference type="PANTHER" id="PTHR43537">
    <property type="entry name" value="TRANSCRIPTIONAL REGULATOR, GNTR FAMILY"/>
    <property type="match status" value="1"/>
</dbReference>
<name>A0A917HPD6_9BACI</name>
<evidence type="ECO:0000256" key="3">
    <source>
        <dbReference type="ARBA" id="ARBA00023163"/>
    </source>
</evidence>
<dbReference type="InterPro" id="IPR036388">
    <property type="entry name" value="WH-like_DNA-bd_sf"/>
</dbReference>
<dbReference type="InterPro" id="IPR036390">
    <property type="entry name" value="WH_DNA-bd_sf"/>
</dbReference>
<dbReference type="Gene3D" id="1.10.10.10">
    <property type="entry name" value="Winged helix-like DNA-binding domain superfamily/Winged helix DNA-binding domain"/>
    <property type="match status" value="1"/>
</dbReference>
<dbReference type="Proteomes" id="UP000622860">
    <property type="component" value="Unassembled WGS sequence"/>
</dbReference>
<keyword evidence="2" id="KW-0238">DNA-binding</keyword>
<sequence length="227" mass="26096">MSSGDRNVRVVTKDFVYEQIKQKIITGSLQPNENVVEESLAKELDVSRTPLRGALQQLEHEELLVRKQNGRLKVAPISATEAKEIFMIRSRLEGLVARDAAERATKKDITYLKHITKMIEDAEVQGIQEDQVYFGMKFHTYLYEISGNKTATKLLNLLNDHINRYRRLGLINRAEQLDKNKDDHALILDYIEKGDLEKAELFAQDHVNSSMEAAIERIKNSQFVKQN</sequence>
<dbReference type="Pfam" id="PF00392">
    <property type="entry name" value="GntR"/>
    <property type="match status" value="1"/>
</dbReference>
<dbReference type="RefSeq" id="WP_188456477.1">
    <property type="nucleotide sequence ID" value="NZ_BMFR01000018.1"/>
</dbReference>
<organism evidence="5 6">
    <name type="scientific">Virgibacillus oceani</name>
    <dbReference type="NCBI Taxonomy" id="1479511"/>
    <lineage>
        <taxon>Bacteria</taxon>
        <taxon>Bacillati</taxon>
        <taxon>Bacillota</taxon>
        <taxon>Bacilli</taxon>
        <taxon>Bacillales</taxon>
        <taxon>Bacillaceae</taxon>
        <taxon>Virgibacillus</taxon>
    </lineage>
</organism>
<dbReference type="GO" id="GO:0003700">
    <property type="term" value="F:DNA-binding transcription factor activity"/>
    <property type="evidence" value="ECO:0007669"/>
    <property type="project" value="InterPro"/>
</dbReference>
<dbReference type="SUPFAM" id="SSF46785">
    <property type="entry name" value="Winged helix' DNA-binding domain"/>
    <property type="match status" value="1"/>
</dbReference>
<dbReference type="PROSITE" id="PS50949">
    <property type="entry name" value="HTH_GNTR"/>
    <property type="match status" value="1"/>
</dbReference>
<dbReference type="SMART" id="SM00895">
    <property type="entry name" value="FCD"/>
    <property type="match status" value="1"/>
</dbReference>
<reference evidence="5" key="1">
    <citation type="journal article" date="2014" name="Int. J. Syst. Evol. Microbiol.">
        <title>Complete genome sequence of Corynebacterium casei LMG S-19264T (=DSM 44701T), isolated from a smear-ripened cheese.</title>
        <authorList>
            <consortium name="US DOE Joint Genome Institute (JGI-PGF)"/>
            <person name="Walter F."/>
            <person name="Albersmeier A."/>
            <person name="Kalinowski J."/>
            <person name="Ruckert C."/>
        </authorList>
    </citation>
    <scope>NUCLEOTIDE SEQUENCE</scope>
    <source>
        <strain evidence="5">CGMCC 1.12754</strain>
    </source>
</reference>
<evidence type="ECO:0000259" key="4">
    <source>
        <dbReference type="PROSITE" id="PS50949"/>
    </source>
</evidence>
<dbReference type="InterPro" id="IPR000524">
    <property type="entry name" value="Tscrpt_reg_HTH_GntR"/>
</dbReference>
<protein>
    <submittedName>
        <fullName evidence="5">GntR family transcriptional regulator</fullName>
    </submittedName>
</protein>
<evidence type="ECO:0000256" key="1">
    <source>
        <dbReference type="ARBA" id="ARBA00023015"/>
    </source>
</evidence>
<proteinExistence type="predicted"/>
<evidence type="ECO:0000313" key="6">
    <source>
        <dbReference type="Proteomes" id="UP000622860"/>
    </source>
</evidence>
<evidence type="ECO:0000313" key="5">
    <source>
        <dbReference type="EMBL" id="GGG84781.1"/>
    </source>
</evidence>
<keyword evidence="1" id="KW-0805">Transcription regulation</keyword>
<dbReference type="AlphaFoldDB" id="A0A917HPD6"/>
<keyword evidence="3" id="KW-0804">Transcription</keyword>
<dbReference type="SMART" id="SM00345">
    <property type="entry name" value="HTH_GNTR"/>
    <property type="match status" value="1"/>
</dbReference>
<dbReference type="InterPro" id="IPR008920">
    <property type="entry name" value="TF_FadR/GntR_C"/>
</dbReference>
<dbReference type="SUPFAM" id="SSF48008">
    <property type="entry name" value="GntR ligand-binding domain-like"/>
    <property type="match status" value="1"/>
</dbReference>